<keyword evidence="1" id="KW-0411">Iron-sulfur</keyword>
<organism evidence="4 5">
    <name type="scientific">Halodesulfovibrio spirochaetisodalis</name>
    <dbReference type="NCBI Taxonomy" id="1560234"/>
    <lineage>
        <taxon>Bacteria</taxon>
        <taxon>Pseudomonadati</taxon>
        <taxon>Thermodesulfobacteriota</taxon>
        <taxon>Desulfovibrionia</taxon>
        <taxon>Desulfovibrionales</taxon>
        <taxon>Desulfovibrionaceae</taxon>
        <taxon>Halodesulfovibrio</taxon>
    </lineage>
</organism>
<dbReference type="GO" id="GO:0051536">
    <property type="term" value="F:iron-sulfur cluster binding"/>
    <property type="evidence" value="ECO:0007669"/>
    <property type="project" value="UniProtKB-KW"/>
</dbReference>
<feature type="domain" description="Amine oxidase" evidence="3">
    <location>
        <begin position="48"/>
        <end position="489"/>
    </location>
</feature>
<dbReference type="PANTHER" id="PTHR42923">
    <property type="entry name" value="PROTOPORPHYRINOGEN OXIDASE"/>
    <property type="match status" value="1"/>
</dbReference>
<comment type="caution">
    <text evidence="4">The sequence shown here is derived from an EMBL/GenBank/DDBJ whole genome shotgun (WGS) entry which is preliminary data.</text>
</comment>
<dbReference type="InterPro" id="IPR006311">
    <property type="entry name" value="TAT_signal"/>
</dbReference>
<dbReference type="AlphaFoldDB" id="A0A1B7XCC6"/>
<dbReference type="Pfam" id="PF01593">
    <property type="entry name" value="Amino_oxidase"/>
    <property type="match status" value="1"/>
</dbReference>
<evidence type="ECO:0000256" key="2">
    <source>
        <dbReference type="SAM" id="SignalP"/>
    </source>
</evidence>
<accession>A0A1B7XCC6</accession>
<dbReference type="InterPro" id="IPR002937">
    <property type="entry name" value="Amino_oxidase"/>
</dbReference>
<reference evidence="4 5" key="1">
    <citation type="submission" date="2015-01" db="EMBL/GenBank/DDBJ databases">
        <title>Desulfovibrio sp. JC271 draft genome sequence.</title>
        <authorList>
            <person name="Shivani Y."/>
            <person name="Subhash Y."/>
            <person name="Sasikala C."/>
            <person name="Ramana C.V."/>
        </authorList>
    </citation>
    <scope>NUCLEOTIDE SEQUENCE [LARGE SCALE GENOMIC DNA]</scope>
    <source>
        <strain evidence="4 5">JC271</strain>
    </source>
</reference>
<keyword evidence="1" id="KW-0408">Iron</keyword>
<sequence>MNLKLNRRRFITMLLSSAAANVLSPIPSVTNAYATATVKDTVIIGGGISGLTSAFHLQDKNIVLLEAEEYFGGRTVSGEHNGWSYTKGTEYLSKPYGTFKRMLTELNLKAIEIPSPMDQIWHEGKLYSGDNGRLQLLAEKGGLDELNSFLETLINIANSYDEVPDFDEESRIAYLDRLTCKEWFDQLQLPNIYSEIYNVTFRGLFGANINEVSAMGAFPEIAFDFIGLDYPVTKEFLQKNKDERNESSGAYSFPNGITDVINALVGRLGDKVMTSAKVTGVKKTADGLYNVEYTSNGDTQTIKTRSVIFATPMPVTQRIGSQILTQYQQHLIDQVPYGPYVTAALFSDEPIFTDAFDLALPDGLLPTDVYDSTWIQRKLGESHKGYIASLYIAPFSYKDNYLLEATDDELLERSYTELAEIWPDLKQKVRGYDIHRFTYAYPVSTVGAYSRLTKLYGTLNGGVQLAGDGMIYPVFETAIEAGVIAAKRVRNYLHI</sequence>
<dbReference type="EMBL" id="JXMS01000014">
    <property type="protein sequence ID" value="OBQ51567.1"/>
    <property type="molecule type" value="Genomic_DNA"/>
</dbReference>
<keyword evidence="5" id="KW-1185">Reference proteome</keyword>
<dbReference type="SUPFAM" id="SSF51905">
    <property type="entry name" value="FAD/NAD(P)-binding domain"/>
    <property type="match status" value="1"/>
</dbReference>
<protein>
    <recommendedName>
        <fullName evidence="3">Amine oxidase domain-containing protein</fullName>
    </recommendedName>
</protein>
<proteinExistence type="predicted"/>
<dbReference type="InterPro" id="IPR050464">
    <property type="entry name" value="Zeta_carotene_desat/Oxidored"/>
</dbReference>
<dbReference type="Proteomes" id="UP000091979">
    <property type="component" value="Unassembled WGS sequence"/>
</dbReference>
<name>A0A1B7XCC6_9BACT</name>
<dbReference type="RefSeq" id="WP_066854870.1">
    <property type="nucleotide sequence ID" value="NZ_JXMS01000014.1"/>
</dbReference>
<dbReference type="PATRIC" id="fig|1560234.3.peg.688"/>
<gene>
    <name evidence="4" type="ORF">SP90_09290</name>
</gene>
<dbReference type="GO" id="GO:0016491">
    <property type="term" value="F:oxidoreductase activity"/>
    <property type="evidence" value="ECO:0007669"/>
    <property type="project" value="InterPro"/>
</dbReference>
<keyword evidence="1" id="KW-0479">Metal-binding</keyword>
<feature type="chain" id="PRO_5008600508" description="Amine oxidase domain-containing protein" evidence="2">
    <location>
        <begin position="21"/>
        <end position="495"/>
    </location>
</feature>
<feature type="signal peptide" evidence="2">
    <location>
        <begin position="1"/>
        <end position="20"/>
    </location>
</feature>
<evidence type="ECO:0000256" key="1">
    <source>
        <dbReference type="ARBA" id="ARBA00023014"/>
    </source>
</evidence>
<dbReference type="InterPro" id="IPR036188">
    <property type="entry name" value="FAD/NAD-bd_sf"/>
</dbReference>
<dbReference type="STRING" id="1560234.SP90_09290"/>
<evidence type="ECO:0000313" key="4">
    <source>
        <dbReference type="EMBL" id="OBQ51567.1"/>
    </source>
</evidence>
<dbReference type="Gene3D" id="3.50.50.60">
    <property type="entry name" value="FAD/NAD(P)-binding domain"/>
    <property type="match status" value="1"/>
</dbReference>
<evidence type="ECO:0000313" key="5">
    <source>
        <dbReference type="Proteomes" id="UP000091979"/>
    </source>
</evidence>
<evidence type="ECO:0000259" key="3">
    <source>
        <dbReference type="Pfam" id="PF01593"/>
    </source>
</evidence>
<keyword evidence="2" id="KW-0732">Signal</keyword>
<dbReference type="PROSITE" id="PS51318">
    <property type="entry name" value="TAT"/>
    <property type="match status" value="1"/>
</dbReference>